<evidence type="ECO:0000256" key="1">
    <source>
        <dbReference type="SAM" id="Phobius"/>
    </source>
</evidence>
<name>A0ABW2BUF4_9PSEU</name>
<dbReference type="EMBL" id="JBHSXX010000001">
    <property type="protein sequence ID" value="MFC6866666.1"/>
    <property type="molecule type" value="Genomic_DNA"/>
</dbReference>
<feature type="transmembrane region" description="Helical" evidence="1">
    <location>
        <begin position="20"/>
        <end position="42"/>
    </location>
</feature>
<keyword evidence="1" id="KW-1133">Transmembrane helix</keyword>
<accession>A0ABW2BUF4</accession>
<keyword evidence="3" id="KW-1185">Reference proteome</keyword>
<keyword evidence="1" id="KW-0812">Transmembrane</keyword>
<feature type="transmembrane region" description="Helical" evidence="1">
    <location>
        <begin position="71"/>
        <end position="91"/>
    </location>
</feature>
<feature type="transmembrane region" description="Helical" evidence="1">
    <location>
        <begin position="103"/>
        <end position="123"/>
    </location>
</feature>
<gene>
    <name evidence="2" type="ORF">ACFQGD_05855</name>
</gene>
<organism evidence="2 3">
    <name type="scientific">Haloechinothrix salitolerans</name>
    <dbReference type="NCBI Taxonomy" id="926830"/>
    <lineage>
        <taxon>Bacteria</taxon>
        <taxon>Bacillati</taxon>
        <taxon>Actinomycetota</taxon>
        <taxon>Actinomycetes</taxon>
        <taxon>Pseudonocardiales</taxon>
        <taxon>Pseudonocardiaceae</taxon>
        <taxon>Haloechinothrix</taxon>
    </lineage>
</organism>
<evidence type="ECO:0000313" key="3">
    <source>
        <dbReference type="Proteomes" id="UP001596337"/>
    </source>
</evidence>
<reference evidence="3" key="1">
    <citation type="journal article" date="2019" name="Int. J. Syst. Evol. Microbiol.">
        <title>The Global Catalogue of Microorganisms (GCM) 10K type strain sequencing project: providing services to taxonomists for standard genome sequencing and annotation.</title>
        <authorList>
            <consortium name="The Broad Institute Genomics Platform"/>
            <consortium name="The Broad Institute Genome Sequencing Center for Infectious Disease"/>
            <person name="Wu L."/>
            <person name="Ma J."/>
        </authorList>
    </citation>
    <scope>NUCLEOTIDE SEQUENCE [LARGE SCALE GENOMIC DNA]</scope>
    <source>
        <strain evidence="3">KCTC 32255</strain>
    </source>
</reference>
<feature type="transmembrane region" description="Helical" evidence="1">
    <location>
        <begin position="182"/>
        <end position="201"/>
    </location>
</feature>
<dbReference type="Proteomes" id="UP001596337">
    <property type="component" value="Unassembled WGS sequence"/>
</dbReference>
<proteinExistence type="predicted"/>
<feature type="transmembrane region" description="Helical" evidence="1">
    <location>
        <begin position="317"/>
        <end position="336"/>
    </location>
</feature>
<sequence length="433" mass="46064">MPEDVLAHGVGGREDLPLPFGVVMTGALLLVAVTFVMLSYTWRKPRLRGASAGRPLPTAVAAALDSTASRWALRAFGVLAAAGLVSVLLFGPDNSQRNPAGGIVYELLWVWVPLLSAVVGPVWRRINPLRAVHAAFAWLNRTDPADGWFDLPSRWGYWPAAVLLFGFVWLELVPDARADPPLLLLGLTCYAVAMLLGALLFGSRWFDQADPFEAYSGLAAHLAPLGRREDGVLVVRSPLDGLASMRPRPGVVAVLAILLGSTSFDSITDTLFWLELTRGRALPGVLAIVVLLLVVAVIAAVYILAARTTGRVRGLPGWFAAALIPLTLGYMIAHYYTVAVYDSQRTVLRTLAMITDGGLFGASASDASAAIATPTIIASVSVVAVVLGHAVAVVVAHDRAVRLRIAERGASGEAPMVVFLVAYLVAGLWLLFP</sequence>
<keyword evidence="1" id="KW-0472">Membrane</keyword>
<feature type="transmembrane region" description="Helical" evidence="1">
    <location>
        <begin position="251"/>
        <end position="273"/>
    </location>
</feature>
<feature type="transmembrane region" description="Helical" evidence="1">
    <location>
        <begin position="285"/>
        <end position="305"/>
    </location>
</feature>
<feature type="transmembrane region" description="Helical" evidence="1">
    <location>
        <begin position="376"/>
        <end position="396"/>
    </location>
</feature>
<evidence type="ECO:0000313" key="2">
    <source>
        <dbReference type="EMBL" id="MFC6866666.1"/>
    </source>
</evidence>
<dbReference type="RefSeq" id="WP_345396035.1">
    <property type="nucleotide sequence ID" value="NZ_BAABLA010000024.1"/>
</dbReference>
<feature type="transmembrane region" description="Helical" evidence="1">
    <location>
        <begin position="416"/>
        <end position="432"/>
    </location>
</feature>
<feature type="transmembrane region" description="Helical" evidence="1">
    <location>
        <begin position="155"/>
        <end position="170"/>
    </location>
</feature>
<comment type="caution">
    <text evidence="2">The sequence shown here is derived from an EMBL/GenBank/DDBJ whole genome shotgun (WGS) entry which is preliminary data.</text>
</comment>
<protein>
    <submittedName>
        <fullName evidence="2">Uncharacterized protein</fullName>
    </submittedName>
</protein>